<feature type="compositionally biased region" description="Basic and acidic residues" evidence="1">
    <location>
        <begin position="1357"/>
        <end position="1369"/>
    </location>
</feature>
<dbReference type="InterPro" id="IPR011989">
    <property type="entry name" value="ARM-like"/>
</dbReference>
<reference evidence="3" key="2">
    <citation type="submission" date="2023-11" db="UniProtKB">
        <authorList>
            <consortium name="WormBaseParasite"/>
        </authorList>
    </citation>
    <scope>IDENTIFICATION</scope>
</reference>
<evidence type="ECO:0000256" key="1">
    <source>
        <dbReference type="SAM" id="MobiDB-lite"/>
    </source>
</evidence>
<feature type="compositionally biased region" description="Low complexity" evidence="1">
    <location>
        <begin position="1273"/>
        <end position="1297"/>
    </location>
</feature>
<dbReference type="SUPFAM" id="SSF48371">
    <property type="entry name" value="ARM repeat"/>
    <property type="match status" value="2"/>
</dbReference>
<feature type="compositionally biased region" description="Low complexity" evidence="1">
    <location>
        <begin position="1435"/>
        <end position="1449"/>
    </location>
</feature>
<accession>A0AA85JPI2</accession>
<feature type="compositionally biased region" description="Low complexity" evidence="1">
    <location>
        <begin position="1526"/>
        <end position="1552"/>
    </location>
</feature>
<name>A0AA85JPI2_TRIRE</name>
<evidence type="ECO:0000313" key="2">
    <source>
        <dbReference type="Proteomes" id="UP000050795"/>
    </source>
</evidence>
<reference evidence="2" key="1">
    <citation type="submission" date="2022-06" db="EMBL/GenBank/DDBJ databases">
        <authorList>
            <person name="Berger JAMES D."/>
            <person name="Berger JAMES D."/>
        </authorList>
    </citation>
    <scope>NUCLEOTIDE SEQUENCE [LARGE SCALE GENOMIC DNA]</scope>
</reference>
<dbReference type="Gene3D" id="1.25.10.10">
    <property type="entry name" value="Leucine-rich Repeat Variant"/>
    <property type="match status" value="1"/>
</dbReference>
<feature type="region of interest" description="Disordered" evidence="1">
    <location>
        <begin position="1"/>
        <end position="23"/>
    </location>
</feature>
<feature type="compositionally biased region" description="Polar residues" evidence="1">
    <location>
        <begin position="1144"/>
        <end position="1156"/>
    </location>
</feature>
<protein>
    <submittedName>
        <fullName evidence="3">Uncharacterized protein</fullName>
    </submittedName>
</protein>
<dbReference type="InterPro" id="IPR016024">
    <property type="entry name" value="ARM-type_fold"/>
</dbReference>
<dbReference type="PANTHER" id="PTHR42264">
    <property type="entry name" value="EPHRIN_REC_LIKE DOMAIN-CONTAINING PROTEIN"/>
    <property type="match status" value="1"/>
</dbReference>
<proteinExistence type="predicted"/>
<organism evidence="2 3">
    <name type="scientific">Trichobilharzia regenti</name>
    <name type="common">Nasal bird schistosome</name>
    <dbReference type="NCBI Taxonomy" id="157069"/>
    <lineage>
        <taxon>Eukaryota</taxon>
        <taxon>Metazoa</taxon>
        <taxon>Spiralia</taxon>
        <taxon>Lophotrochozoa</taxon>
        <taxon>Platyhelminthes</taxon>
        <taxon>Trematoda</taxon>
        <taxon>Digenea</taxon>
        <taxon>Strigeidida</taxon>
        <taxon>Schistosomatoidea</taxon>
        <taxon>Schistosomatidae</taxon>
        <taxon>Trichobilharzia</taxon>
    </lineage>
</organism>
<feature type="region of interest" description="Disordered" evidence="1">
    <location>
        <begin position="1420"/>
        <end position="1452"/>
    </location>
</feature>
<evidence type="ECO:0000313" key="3">
    <source>
        <dbReference type="WBParaSite" id="TREG1_44990.2"/>
    </source>
</evidence>
<feature type="region of interest" description="Disordered" evidence="1">
    <location>
        <begin position="1521"/>
        <end position="1552"/>
    </location>
</feature>
<dbReference type="WBParaSite" id="TREG1_44990.2">
    <property type="protein sequence ID" value="TREG1_44990.2"/>
    <property type="gene ID" value="TREG1_44990"/>
</dbReference>
<feature type="compositionally biased region" description="Basic residues" evidence="1">
    <location>
        <begin position="1593"/>
        <end position="1608"/>
    </location>
</feature>
<sequence>MTPSIDSNVQSLPSFDQPIDRTNSPGVSSLWQEVVSRLEASVEKDICSDDPLLVLKSIRILRQFVVASVMNKLVVGNSSILRPRLLDSLGRLKQWSVTHINICIDLFGLVNSLVRDCSSLSEDILNHTELLIDFMNLILNEKTDPMVREADLLFLRSLFRAEDLGAVLVQSLREKIAIRWFTVKTLEVLINSLLINPPDIVTDVNNTTNNSNSSSVLTSHTSEITNPLVLTSNARCSLIQILSLLSTSAELAERLHCCNAMKLCHQTIMFISCRHRLCTNSDQLRSCSMDRGKALCNRIGCNRTTNPSNQLAARFSLKLMLHLFFHLPTALDSFKKIYNEEEPIKLVACYSHLTGTMPPVLPNVCYSTPRNQRTKRILSNTTSTMPTVSTNTANTVMNNNSSAGLSSEFHLSDTAQQFHRNSLDSLSSPDRQLGSTCPVDSRVTVSTCSCAPLDHGTFALTGLLRGLIYWRLANQHANAQTVEAVDQFGTHVITSTGLGITGDDIALLIIQPLTESCLHLEATRIMTWACHVLVLVLDKSPELHMWTVYTNSFVREVDYRVTSLLKAVQEASDSILFTSQKTTSEQQTSLQSHIQFLEHLIPLVKLFSCLASGHESTRVLIGELTMCTKLIDFAIRLKSLGAEHENLVLKFQHSVVVLLHVLSRSFSLHHTFFRNQTIGQYILKLINDNLPNITEGSYLSAKLVEAASSTLVNQVLPMCPLKEPLATEFTNVFIRLLTIGNIPSQHRDDTLPSSSSSTSSLPRVVSINESTSTSLTCFNTSTSSKNIKNNASYANSTHPTVATKFKSAESTNSLQDIVSMLHLNGVWGLSNLLHTANSTVCMNLFCQLVDKGIWLELLQLASSIPNLEFNYSCYTKDEWETNTKMNNTFEMNSLNKVQVSGITVSRENNEIKYNQISRINEEGENNYNDNDNVGDDDDNHSKQKYRTNLNLFNRSKIHHRTTTTTTTHQYNQHQLPLSNPHSKFKLSKNGAQIHILIVYQTLSFLRNLFRDEHVIDTVVNEHWWNIIQFIVAVLESNYPQPVKEQAVLVVAHIATGRTARCEVHRNGDLVEKLTLFMRSQNSYTKAAALTATYNLLGLQTECLDSCGLLSALKVKRKPFILSHSRRLRVQHHRHESHHGKKQDVVTQSTSLGSTSISRREAPTCMAQSALEEAEEEENEEQDTVIEHSDLTGESMSQQTSTTPQTTDAVISFSIDDDNNNNNNTDQTRLRTLRRRRYYRSWQQPTSTSASDNRELLEITEQERQSTEASTGITRSPSPHSRSPSSSSSSSSTSSTSSCAEGETSATTELTNLHHSVAVDMCGISSPSCTDEDIEDMNQHPGTLSSLSPTLTISDRAPIADEERDEDRVTTTEMQTSGIIDSDLLSPMSSPSQKCELGSNPDDNISSAECFELNIPDNNNIQSTSDYSNNHDNAASTSTTPSQSTSSSSSHSRRDWEAGFCQILLPFLQELDSDQVLRSTWDWLMLCANKDGKPVFLNSLFHAWQRLYTNIPNLTSIQTSKVDVPQSSTNNEDNNNNNTNISTTSSSSSSNSNNITVNEFLSKIKESIETGASPNSLLTNLPRYWENRHRHRCRRQHRHHCHRRHRVRRQNPSQSTDQPESISTTDTAITNTPLPPPSTSNEHLEQID</sequence>
<feature type="compositionally biased region" description="Polar residues" evidence="1">
    <location>
        <begin position="1420"/>
        <end position="1434"/>
    </location>
</feature>
<feature type="region of interest" description="Disordered" evidence="1">
    <location>
        <begin position="1212"/>
        <end position="1231"/>
    </location>
</feature>
<keyword evidence="2" id="KW-1185">Reference proteome</keyword>
<feature type="compositionally biased region" description="Low complexity" evidence="1">
    <location>
        <begin position="1342"/>
        <end position="1351"/>
    </location>
</feature>
<feature type="region of interest" description="Disordered" evidence="1">
    <location>
        <begin position="1127"/>
        <end position="1184"/>
    </location>
</feature>
<feature type="compositionally biased region" description="Low complexity" evidence="1">
    <location>
        <begin position="1378"/>
        <end position="1391"/>
    </location>
</feature>
<feature type="region of interest" description="Disordered" evidence="1">
    <location>
        <begin position="1593"/>
        <end position="1647"/>
    </location>
</feature>
<feature type="region of interest" description="Disordered" evidence="1">
    <location>
        <begin position="1260"/>
        <end position="1304"/>
    </location>
</feature>
<feature type="compositionally biased region" description="Acidic residues" evidence="1">
    <location>
        <begin position="1171"/>
        <end position="1183"/>
    </location>
</feature>
<dbReference type="PANTHER" id="PTHR42264:SF3">
    <property type="entry name" value="F-BOX DOMAIN-CONTAINING PROTEIN-RELATED"/>
    <property type="match status" value="1"/>
</dbReference>
<feature type="region of interest" description="Disordered" evidence="1">
    <location>
        <begin position="1331"/>
        <end position="1400"/>
    </location>
</feature>
<feature type="compositionally biased region" description="Basic residues" evidence="1">
    <location>
        <begin position="1127"/>
        <end position="1140"/>
    </location>
</feature>
<dbReference type="Proteomes" id="UP000050795">
    <property type="component" value="Unassembled WGS sequence"/>
</dbReference>
<feature type="compositionally biased region" description="Polar residues" evidence="1">
    <location>
        <begin position="1610"/>
        <end position="1628"/>
    </location>
</feature>